<dbReference type="PANTHER" id="PTHR46401:SF2">
    <property type="entry name" value="GLYCOSYLTRANSFERASE WBBK-RELATED"/>
    <property type="match status" value="1"/>
</dbReference>
<dbReference type="EMBL" id="MGAE01000023">
    <property type="protein sequence ID" value="OGK39218.1"/>
    <property type="molecule type" value="Genomic_DNA"/>
</dbReference>
<dbReference type="Pfam" id="PF00534">
    <property type="entry name" value="Glycos_transf_1"/>
    <property type="match status" value="1"/>
</dbReference>
<sequence>MVIAVDGNEANVEKKVGVSVYTYELLRHFRSASSKELQFIIFLRQKPRFDLPKQSTFFKYHVVKGPFLWRNLFLPLALRKHGKLDVFFSPAHYTPPTCPAPVVVTIHDLAYIRYPEEFLKRDLYKLSRWTKEGVLQAKKVIAVSQSTKNDLVYYFGTDEKKISVVHNGFSSKESRLHGESNVLEDLGVKKDQYILFAGTIQPRKNIQTLLHAFRLVLEERPQMKLVIVGKKGWLYDKIFQIADELNLKNKAIFTDYIPNADMAVLYNNTAVFVLPSLYEGFGLPVLEAMSHHAPVVASERSSLPEICGNACLFFNPHSAVELKEQIMQVITSPKVRERLIREGQIQVKKFSWEKCAKETLTLLTAVAKHKS</sequence>
<keyword evidence="1" id="KW-0808">Transferase</keyword>
<organism evidence="4 5">
    <name type="scientific">Candidatus Roizmanbacteria bacterium RIFCSPHIGHO2_12_FULL_44_10</name>
    <dbReference type="NCBI Taxonomy" id="1802054"/>
    <lineage>
        <taxon>Bacteria</taxon>
        <taxon>Candidatus Roizmaniibacteriota</taxon>
    </lineage>
</organism>
<reference evidence="4 5" key="1">
    <citation type="journal article" date="2016" name="Nat. Commun.">
        <title>Thousands of microbial genomes shed light on interconnected biogeochemical processes in an aquifer system.</title>
        <authorList>
            <person name="Anantharaman K."/>
            <person name="Brown C.T."/>
            <person name="Hug L.A."/>
            <person name="Sharon I."/>
            <person name="Castelle C.J."/>
            <person name="Probst A.J."/>
            <person name="Thomas B.C."/>
            <person name="Singh A."/>
            <person name="Wilkins M.J."/>
            <person name="Karaoz U."/>
            <person name="Brodie E.L."/>
            <person name="Williams K.H."/>
            <person name="Hubbard S.S."/>
            <person name="Banfield J.F."/>
        </authorList>
    </citation>
    <scope>NUCLEOTIDE SEQUENCE [LARGE SCALE GENOMIC DNA]</scope>
</reference>
<evidence type="ECO:0000313" key="5">
    <source>
        <dbReference type="Proteomes" id="UP000179024"/>
    </source>
</evidence>
<feature type="domain" description="Glycosyl transferase family 1" evidence="2">
    <location>
        <begin position="189"/>
        <end position="344"/>
    </location>
</feature>
<evidence type="ECO:0000313" key="4">
    <source>
        <dbReference type="EMBL" id="OGK39218.1"/>
    </source>
</evidence>
<dbReference type="Proteomes" id="UP000179024">
    <property type="component" value="Unassembled WGS sequence"/>
</dbReference>
<dbReference type="Gene3D" id="3.40.50.2000">
    <property type="entry name" value="Glycogen Phosphorylase B"/>
    <property type="match status" value="2"/>
</dbReference>
<gene>
    <name evidence="4" type="ORF">A3F34_03270</name>
</gene>
<proteinExistence type="predicted"/>
<dbReference type="SUPFAM" id="SSF53756">
    <property type="entry name" value="UDP-Glycosyltransferase/glycogen phosphorylase"/>
    <property type="match status" value="1"/>
</dbReference>
<feature type="domain" description="Glycosyltransferase subfamily 4-like N-terminal" evidence="3">
    <location>
        <begin position="17"/>
        <end position="169"/>
    </location>
</feature>
<dbReference type="FunFam" id="3.40.50.2000:FF:000119">
    <property type="entry name" value="Glycosyl transferase group 1"/>
    <property type="match status" value="1"/>
</dbReference>
<evidence type="ECO:0000259" key="3">
    <source>
        <dbReference type="Pfam" id="PF13439"/>
    </source>
</evidence>
<dbReference type="GO" id="GO:0016757">
    <property type="term" value="F:glycosyltransferase activity"/>
    <property type="evidence" value="ECO:0007669"/>
    <property type="project" value="InterPro"/>
</dbReference>
<dbReference type="Pfam" id="PF13439">
    <property type="entry name" value="Glyco_transf_4"/>
    <property type="match status" value="1"/>
</dbReference>
<dbReference type="PANTHER" id="PTHR46401">
    <property type="entry name" value="GLYCOSYLTRANSFERASE WBBK-RELATED"/>
    <property type="match status" value="1"/>
</dbReference>
<dbReference type="InterPro" id="IPR028098">
    <property type="entry name" value="Glyco_trans_4-like_N"/>
</dbReference>
<dbReference type="InterPro" id="IPR001296">
    <property type="entry name" value="Glyco_trans_1"/>
</dbReference>
<evidence type="ECO:0000256" key="1">
    <source>
        <dbReference type="ARBA" id="ARBA00022679"/>
    </source>
</evidence>
<accession>A0A1F7I763</accession>
<comment type="caution">
    <text evidence="4">The sequence shown here is derived from an EMBL/GenBank/DDBJ whole genome shotgun (WGS) entry which is preliminary data.</text>
</comment>
<name>A0A1F7I763_9BACT</name>
<evidence type="ECO:0008006" key="6">
    <source>
        <dbReference type="Google" id="ProtNLM"/>
    </source>
</evidence>
<protein>
    <recommendedName>
        <fullName evidence="6">Glycosyl transferase family 1 domain-containing protein</fullName>
    </recommendedName>
</protein>
<dbReference type="AlphaFoldDB" id="A0A1F7I763"/>
<dbReference type="CDD" id="cd03809">
    <property type="entry name" value="GT4_MtfB-like"/>
    <property type="match status" value="1"/>
</dbReference>
<evidence type="ECO:0000259" key="2">
    <source>
        <dbReference type="Pfam" id="PF00534"/>
    </source>
</evidence>
<dbReference type="GO" id="GO:0009103">
    <property type="term" value="P:lipopolysaccharide biosynthetic process"/>
    <property type="evidence" value="ECO:0007669"/>
    <property type="project" value="TreeGrafter"/>
</dbReference>